<dbReference type="Proteomes" id="UP000290288">
    <property type="component" value="Unassembled WGS sequence"/>
</dbReference>
<dbReference type="EMBL" id="SDEE01000798">
    <property type="protein sequence ID" value="RXW13936.1"/>
    <property type="molecule type" value="Genomic_DNA"/>
</dbReference>
<gene>
    <name evidence="2" type="ORF">EST38_g11917</name>
</gene>
<organism evidence="2 3">
    <name type="scientific">Candolleomyces aberdarensis</name>
    <dbReference type="NCBI Taxonomy" id="2316362"/>
    <lineage>
        <taxon>Eukaryota</taxon>
        <taxon>Fungi</taxon>
        <taxon>Dikarya</taxon>
        <taxon>Basidiomycota</taxon>
        <taxon>Agaricomycotina</taxon>
        <taxon>Agaricomycetes</taxon>
        <taxon>Agaricomycetidae</taxon>
        <taxon>Agaricales</taxon>
        <taxon>Agaricineae</taxon>
        <taxon>Psathyrellaceae</taxon>
        <taxon>Candolleomyces</taxon>
    </lineage>
</organism>
<keyword evidence="3" id="KW-1185">Reference proteome</keyword>
<reference evidence="2 3" key="1">
    <citation type="submission" date="2019-01" db="EMBL/GenBank/DDBJ databases">
        <title>Draft genome sequence of Psathyrella aberdarensis IHI B618.</title>
        <authorList>
            <person name="Buettner E."/>
            <person name="Kellner H."/>
        </authorList>
    </citation>
    <scope>NUCLEOTIDE SEQUENCE [LARGE SCALE GENOMIC DNA]</scope>
    <source>
        <strain evidence="2 3">IHI B618</strain>
    </source>
</reference>
<proteinExistence type="predicted"/>
<comment type="caution">
    <text evidence="2">The sequence shown here is derived from an EMBL/GenBank/DDBJ whole genome shotgun (WGS) entry which is preliminary data.</text>
</comment>
<sequence length="657" mass="73430">MASAQRYIPYKHGEPLTTIPEDSEIDSDSSPPQKAFADLPSEILSNILYFLADFSPSLSGGSSRSAALDTLRATHVNSGLRKVAMAVPSLWRKVLFLNGVHVDFFRAIVDRSHSLPLCLSMKEDESLSTDTQLWSLLVNIVPRLGSIHFEVAESYPGTKTKFLLTLLTVQAPVLEECSVSFLGQRAVPLNCFILDDASLPGASRTPRLRRLELTNCFIPLDRCRLPQLSSITMRTINSEPTVEYFSEGVFLSHPQFRYLRQLVLWNFIQPALNPNSLSQPIELPVLETFVLLATGAVCKQLATILQIPAQCQRTITVLFPSQRDCTLGDAKDAAIAGTLFIAQDVAYTACALDMNDMAQSLKLSNKSCEYKTQIHFIINNSLSFERSGPVSSLLRAFAGIPLYSWVSGFETTPKDTFSFFLWEFLALGCQKPLASPRLLNISFGPSSAAPYIFSPLFDLMCRVEVIAPTIPQPYANASFIHLIESPARFPKLQSLGVPLNRKVIHLSYIAQLLHQRVQIAKFTTECRYPCFFQCNNSARIEDVDAKLLDFKFGTTTRAEDRALVIAYHQATFREREILQRSFDHQIPVQDDIKNAAKVSLGDALGALSDFEKASDAHQELIVRIQRANSRLVAGLKARENMEARHREAMKKVRFIFI</sequence>
<name>A0A4Q2D5Z8_9AGAR</name>
<dbReference type="AlphaFoldDB" id="A0A4Q2D5Z8"/>
<dbReference type="OrthoDB" id="2692326at2759"/>
<evidence type="ECO:0000256" key="1">
    <source>
        <dbReference type="SAM" id="MobiDB-lite"/>
    </source>
</evidence>
<feature type="region of interest" description="Disordered" evidence="1">
    <location>
        <begin position="13"/>
        <end position="33"/>
    </location>
</feature>
<evidence type="ECO:0000313" key="2">
    <source>
        <dbReference type="EMBL" id="RXW13936.1"/>
    </source>
</evidence>
<evidence type="ECO:0008006" key="4">
    <source>
        <dbReference type="Google" id="ProtNLM"/>
    </source>
</evidence>
<protein>
    <recommendedName>
        <fullName evidence="4">F-box domain-containing protein</fullName>
    </recommendedName>
</protein>
<accession>A0A4Q2D5Z8</accession>
<evidence type="ECO:0000313" key="3">
    <source>
        <dbReference type="Proteomes" id="UP000290288"/>
    </source>
</evidence>